<dbReference type="Pfam" id="PF01145">
    <property type="entry name" value="Band_7"/>
    <property type="match status" value="1"/>
</dbReference>
<dbReference type="PANTHER" id="PTHR43327">
    <property type="entry name" value="STOMATIN-LIKE PROTEIN 2, MITOCHONDRIAL"/>
    <property type="match status" value="1"/>
</dbReference>
<dbReference type="SMART" id="SM00244">
    <property type="entry name" value="PHB"/>
    <property type="match status" value="1"/>
</dbReference>
<dbReference type="Proteomes" id="UP001301526">
    <property type="component" value="Chromosome"/>
</dbReference>
<dbReference type="AlphaFoldDB" id="A0AA96VI24"/>
<evidence type="ECO:0000256" key="1">
    <source>
        <dbReference type="SAM" id="Phobius"/>
    </source>
</evidence>
<evidence type="ECO:0000313" key="4">
    <source>
        <dbReference type="Proteomes" id="UP001301526"/>
    </source>
</evidence>
<dbReference type="Gene3D" id="3.30.479.30">
    <property type="entry name" value="Band 7 domain"/>
    <property type="match status" value="1"/>
</dbReference>
<dbReference type="CDD" id="cd03407">
    <property type="entry name" value="SPFH_like_u4"/>
    <property type="match status" value="1"/>
</dbReference>
<reference evidence="3 4" key="1">
    <citation type="submission" date="2023-02" db="EMBL/GenBank/DDBJ databases">
        <title>Streptococcus sp. Genome Sequencing and Assembly.</title>
        <authorList>
            <person name="Shore S.M."/>
            <person name="Nicholson T.L."/>
        </authorList>
    </citation>
    <scope>NUCLEOTIDE SEQUENCE [LARGE SCALE GENOMIC DNA]</scope>
    <source>
        <strain evidence="3 4">29892</strain>
    </source>
</reference>
<dbReference type="InterPro" id="IPR036013">
    <property type="entry name" value="Band_7/SPFH_dom_sf"/>
</dbReference>
<name>A0AA96VI24_9STRE</name>
<dbReference type="InterPro" id="IPR050710">
    <property type="entry name" value="Band7/mec-2_domain"/>
</dbReference>
<gene>
    <name evidence="3" type="ORF">PW220_01565</name>
</gene>
<dbReference type="RefSeq" id="WP_248050480.1">
    <property type="nucleotide sequence ID" value="NZ_CP118734.1"/>
</dbReference>
<feature type="transmembrane region" description="Helical" evidence="1">
    <location>
        <begin position="6"/>
        <end position="30"/>
    </location>
</feature>
<evidence type="ECO:0000259" key="2">
    <source>
        <dbReference type="SMART" id="SM00244"/>
    </source>
</evidence>
<organism evidence="3 4">
    <name type="scientific">Streptococcus iners subsp. hyiners</name>
    <dbReference type="NCBI Taxonomy" id="3028083"/>
    <lineage>
        <taxon>Bacteria</taxon>
        <taxon>Bacillati</taxon>
        <taxon>Bacillota</taxon>
        <taxon>Bacilli</taxon>
        <taxon>Lactobacillales</taxon>
        <taxon>Streptococcaceae</taxon>
        <taxon>Streptococcus</taxon>
        <taxon>Streptococcus iners</taxon>
    </lineage>
</organism>
<dbReference type="SUPFAM" id="SSF117892">
    <property type="entry name" value="Band 7/SPFH domain"/>
    <property type="match status" value="1"/>
</dbReference>
<keyword evidence="1" id="KW-1133">Transmembrane helix</keyword>
<dbReference type="EMBL" id="CP118734">
    <property type="protein sequence ID" value="WNY49362.1"/>
    <property type="molecule type" value="Genomic_DNA"/>
</dbReference>
<sequence length="301" mass="33520">MALGSIIFIISFLFVVLLTLVLVVSGLYVVKQQTVAIVERFGKYQKTSTSGINFKIPFGVDVIAARIQLRMLQSEIVVETKTQDNVFVTMNVATQYRVNENNVTDAYYKLMHPEAQIKSYIEDALRSSVPKLTLDELFEKKDEIALEVQKQVAEEMSTYGYVIVKTLITKVEPDAEVKQSMNEINAAQRKRVAAQELAEADKIKIVTAAEAEAEKDRLHGVGIAQQRKAIVDGLADSIRELKESNISMTEEQIMSILLTNQYLDTLNNFAQGGNQTIFLPANAGGVEDVRTQILSALQVKN</sequence>
<evidence type="ECO:0000313" key="3">
    <source>
        <dbReference type="EMBL" id="WNY49362.1"/>
    </source>
</evidence>
<accession>A0AA96VI24</accession>
<feature type="domain" description="Band 7" evidence="2">
    <location>
        <begin position="25"/>
        <end position="185"/>
    </location>
</feature>
<proteinExistence type="predicted"/>
<keyword evidence="1" id="KW-0472">Membrane</keyword>
<dbReference type="InterPro" id="IPR001107">
    <property type="entry name" value="Band_7"/>
</dbReference>
<dbReference type="PANTHER" id="PTHR43327:SF31">
    <property type="entry name" value="HYPERSENSITIVE-INDUCED RESPONSE PROTEIN 2"/>
    <property type="match status" value="1"/>
</dbReference>
<keyword evidence="4" id="KW-1185">Reference proteome</keyword>
<keyword evidence="1" id="KW-0812">Transmembrane</keyword>
<protein>
    <submittedName>
        <fullName evidence="3">SPFH domain-containing protein</fullName>
    </submittedName>
</protein>